<keyword evidence="6" id="KW-0808">Transferase</keyword>
<dbReference type="Pfam" id="PF03065">
    <property type="entry name" value="Glyco_hydro_57"/>
    <property type="match status" value="1"/>
</dbReference>
<dbReference type="InterPro" id="IPR011013">
    <property type="entry name" value="Gal_mutarotase_sf_dom"/>
</dbReference>
<dbReference type="GO" id="GO:0004134">
    <property type="term" value="F:4-alpha-glucanotransferase activity"/>
    <property type="evidence" value="ECO:0007669"/>
    <property type="project" value="UniProtKB-EC"/>
</dbReference>
<reference evidence="6 7" key="1">
    <citation type="journal article" date="2010" name="Stand. Genomic Sci.">
        <title>Complete genome sequence of Spirochaeta smaragdinae type strain (SEBR 4228).</title>
        <authorList>
            <person name="Mavromatis K."/>
            <person name="Yasawong M."/>
            <person name="Chertkov O."/>
            <person name="Lapidus A."/>
            <person name="Lucas S."/>
            <person name="Nolan M."/>
            <person name="Del Rio T.G."/>
            <person name="Tice H."/>
            <person name="Cheng J.F."/>
            <person name="Pitluck S."/>
            <person name="Liolios K."/>
            <person name="Ivanova N."/>
            <person name="Tapia R."/>
            <person name="Han C."/>
            <person name="Bruce D."/>
            <person name="Goodwin L."/>
            <person name="Pati A."/>
            <person name="Chen A."/>
            <person name="Palaniappan K."/>
            <person name="Land M."/>
            <person name="Hauser L."/>
            <person name="Chang Y.J."/>
            <person name="Jeffries C.D."/>
            <person name="Detter J.C."/>
            <person name="Rohde M."/>
            <person name="Brambilla E."/>
            <person name="Spring S."/>
            <person name="Goker M."/>
            <person name="Sikorski J."/>
            <person name="Woyke T."/>
            <person name="Bristow J."/>
            <person name="Eisen J.A."/>
            <person name="Markowitz V."/>
            <person name="Hugenholtz P."/>
            <person name="Klenk H.P."/>
            <person name="Kyrpides N.C."/>
        </authorList>
    </citation>
    <scope>NUCLEOTIDE SEQUENCE [LARGE SCALE GENOMIC DNA]</scope>
    <source>
        <strain evidence="7">DSM 11293 / JCM 15392 / SEBR 4228</strain>
    </source>
</reference>
<dbReference type="eggNOG" id="COG1449">
    <property type="taxonomic scope" value="Bacteria"/>
</dbReference>
<proteinExistence type="inferred from homology"/>
<keyword evidence="2" id="KW-0119">Carbohydrate metabolism</keyword>
<dbReference type="InterPro" id="IPR004300">
    <property type="entry name" value="Glyco_hydro_57_N"/>
</dbReference>
<keyword evidence="7" id="KW-1185">Reference proteome</keyword>
<feature type="domain" description="Alpha-amylase/4-alpha-glucanotransferase C-terminal" evidence="5">
    <location>
        <begin position="403"/>
        <end position="455"/>
    </location>
</feature>
<dbReference type="Pfam" id="PF09094">
    <property type="entry name" value="AmyA-A_glucT_m"/>
    <property type="match status" value="1"/>
</dbReference>
<dbReference type="RefSeq" id="WP_013254505.1">
    <property type="nucleotide sequence ID" value="NC_014364.1"/>
</dbReference>
<dbReference type="CDD" id="cd10793">
    <property type="entry name" value="GH57N_TLGT_like"/>
    <property type="match status" value="1"/>
</dbReference>
<evidence type="ECO:0000313" key="6">
    <source>
        <dbReference type="EMBL" id="ADK81041.1"/>
    </source>
</evidence>
<sequence length="674" mass="78063">MKKLRLIFGVFGSKPVGTDPEQLETVYQKTYKPFLTVLYGFPKIRSCLHFSGQLFDWFEETHPEILMVISEMVKRKQLEIIGGGYYEPIFPLIPTKDRVGQIELLTTYIRKRFGKRPRGCWIPERVWEPSLASVFSSSGMEYIFLDDRHFMSAGLRGEKIYHPCITEDQGKTVRVLPLTSRLNRMIPFASPEDVYAKIGEIAASEEHEVASIMIDADMLGYVPGTEGVCEAGGWMECFLRLVDENRGVAIPVLPGQFVRSLDSLEKVYFPCTAYEEMMQWPLPPEQQMDLEFVRSRTEKDNGSIYVNGGYFRQFLTRYPESNLLYARMMYTYLLVNQVQRDRARKKSAREESWRGQCNAPYWHGRYNGVYDNHLRKAAYRSFITAEKTTRERGIFTTAIHPVDIDFDGADEYIYQGQNINAYIHRRSGMLFELDYLVSGWNYLDTMARHRERYHDDNDERLGIDNYPRRAFLDHVLYDDVTFSQFKTMQFREAADFINQRYDLDELDREHKRLYLHCGTFLHMNGVPMPLFLKKGYNFSKNSVEVEYTIENRSSVTSAFLFAPEINLSLFANAQEDAHLFLGDKGDAGDDALTEGVERGGIKEIALHDNRNHAIVSIVLDSRWALWSFPIYTIAAGLRGKRAVYQSNAFVVRKKLSLEPGESWSGIITMKIEKK</sequence>
<name>E1R6M3_SEDSS</name>
<keyword evidence="6" id="KW-0328">Glycosyltransferase</keyword>
<evidence type="ECO:0000259" key="4">
    <source>
        <dbReference type="Pfam" id="PF09094"/>
    </source>
</evidence>
<dbReference type="InterPro" id="IPR015178">
    <property type="entry name" value="A-amylase/a-glucTrfase_central"/>
</dbReference>
<dbReference type="GO" id="GO:0005975">
    <property type="term" value="P:carbohydrate metabolic process"/>
    <property type="evidence" value="ECO:0007669"/>
    <property type="project" value="InterPro"/>
</dbReference>
<dbReference type="InterPro" id="IPR011330">
    <property type="entry name" value="Glyco_hydro/deAcase_b/a-brl"/>
</dbReference>
<dbReference type="OrthoDB" id="8476at2"/>
<feature type="domain" description="Glycoside hydrolase family 57 N-terminal" evidence="3">
    <location>
        <begin position="21"/>
        <end position="225"/>
    </location>
</feature>
<dbReference type="EC" id="2.4.1.25" evidence="6"/>
<comment type="similarity">
    <text evidence="1">Belongs to the glycosyl hydrolase 57 family.</text>
</comment>
<dbReference type="InterPro" id="IPR052046">
    <property type="entry name" value="GH57_Enzymes"/>
</dbReference>
<gene>
    <name evidence="6" type="ordered locus">Spirs_1915</name>
</gene>
<accession>E1R6M3</accession>
<dbReference type="KEGG" id="ssm:Spirs_1915"/>
<dbReference type="Pfam" id="PF09095">
    <property type="entry name" value="AmyA-gluTrfs_C"/>
    <property type="match status" value="2"/>
</dbReference>
<organism evidence="6 7">
    <name type="scientific">Sediminispirochaeta smaragdinae (strain DSM 11293 / JCM 15392 / SEBR 4228)</name>
    <name type="common">Spirochaeta smaragdinae</name>
    <dbReference type="NCBI Taxonomy" id="573413"/>
    <lineage>
        <taxon>Bacteria</taxon>
        <taxon>Pseudomonadati</taxon>
        <taxon>Spirochaetota</taxon>
        <taxon>Spirochaetia</taxon>
        <taxon>Spirochaetales</taxon>
        <taxon>Spirochaetaceae</taxon>
        <taxon>Sediminispirochaeta</taxon>
    </lineage>
</organism>
<dbReference type="SUPFAM" id="SSF88713">
    <property type="entry name" value="Glycoside hydrolase/deacetylase"/>
    <property type="match status" value="1"/>
</dbReference>
<dbReference type="GO" id="GO:0030246">
    <property type="term" value="F:carbohydrate binding"/>
    <property type="evidence" value="ECO:0007669"/>
    <property type="project" value="InterPro"/>
</dbReference>
<dbReference type="InterPro" id="IPR014718">
    <property type="entry name" value="GH-type_carb-bd"/>
</dbReference>
<dbReference type="EMBL" id="CP002116">
    <property type="protein sequence ID" value="ADK81041.1"/>
    <property type="molecule type" value="Genomic_DNA"/>
</dbReference>
<dbReference type="SUPFAM" id="SSF74650">
    <property type="entry name" value="Galactose mutarotase-like"/>
    <property type="match status" value="1"/>
</dbReference>
<dbReference type="AlphaFoldDB" id="E1R6M3"/>
<dbReference type="InterPro" id="IPR015179">
    <property type="entry name" value="A-amylase/a-glucTrfase_C"/>
</dbReference>
<dbReference type="CAZy" id="GH57">
    <property type="family name" value="Glycoside Hydrolase Family 57"/>
</dbReference>
<dbReference type="InterPro" id="IPR028995">
    <property type="entry name" value="Glyco_hydro_57/38_cen_sf"/>
</dbReference>
<protein>
    <submittedName>
        <fullName evidence="6">4-alpha-glucanotransferase</fullName>
        <ecNumber evidence="6">2.4.1.25</ecNumber>
    </submittedName>
</protein>
<evidence type="ECO:0000256" key="1">
    <source>
        <dbReference type="ARBA" id="ARBA00006821"/>
    </source>
</evidence>
<evidence type="ECO:0000256" key="2">
    <source>
        <dbReference type="ARBA" id="ARBA00023277"/>
    </source>
</evidence>
<dbReference type="PANTHER" id="PTHR36306">
    <property type="entry name" value="ALPHA-AMYLASE-RELATED-RELATED"/>
    <property type="match status" value="1"/>
</dbReference>
<dbReference type="HOGENOM" id="CLU_026700_0_0_12"/>
<feature type="domain" description="Alpha-amylase/4-alpha-glucanotransferase C-terminal" evidence="5">
    <location>
        <begin position="457"/>
        <end position="658"/>
    </location>
</feature>
<feature type="domain" description="Alpha-amylase/4-alpha-glucanotransferase central" evidence="4">
    <location>
        <begin position="309"/>
        <end position="387"/>
    </location>
</feature>
<evidence type="ECO:0000259" key="5">
    <source>
        <dbReference type="Pfam" id="PF09095"/>
    </source>
</evidence>
<dbReference type="Proteomes" id="UP000002318">
    <property type="component" value="Chromosome"/>
</dbReference>
<dbReference type="Gene3D" id="2.70.98.10">
    <property type="match status" value="1"/>
</dbReference>
<dbReference type="Gene3D" id="3.20.110.20">
    <property type="match status" value="1"/>
</dbReference>
<dbReference type="SUPFAM" id="SSF88688">
    <property type="entry name" value="Families 57/38 glycoside transferase middle domain"/>
    <property type="match status" value="1"/>
</dbReference>
<dbReference type="PANTHER" id="PTHR36306:SF1">
    <property type="entry name" value="ALPHA-AMYLASE-RELATED"/>
    <property type="match status" value="1"/>
</dbReference>
<evidence type="ECO:0000313" key="7">
    <source>
        <dbReference type="Proteomes" id="UP000002318"/>
    </source>
</evidence>
<evidence type="ECO:0000259" key="3">
    <source>
        <dbReference type="Pfam" id="PF03065"/>
    </source>
</evidence>
<dbReference type="STRING" id="573413.Spirs_1915"/>